<feature type="transmembrane region" description="Helical" evidence="8">
    <location>
        <begin position="6"/>
        <end position="24"/>
    </location>
</feature>
<evidence type="ECO:0000256" key="3">
    <source>
        <dbReference type="ARBA" id="ARBA00022692"/>
    </source>
</evidence>
<proteinExistence type="inferred from homology"/>
<evidence type="ECO:0000313" key="10">
    <source>
        <dbReference type="Proteomes" id="UP000180246"/>
    </source>
</evidence>
<dbReference type="Pfam" id="PF02659">
    <property type="entry name" value="Mntp"/>
    <property type="match status" value="1"/>
</dbReference>
<keyword evidence="6 8" id="KW-0472">Membrane</keyword>
<dbReference type="HAMAP" id="MF_01521">
    <property type="entry name" value="MntP_pump"/>
    <property type="match status" value="1"/>
</dbReference>
<dbReference type="AlphaFoldDB" id="A0A1S2NFD5"/>
<organism evidence="9 10">
    <name type="scientific">Massilia timonae</name>
    <dbReference type="NCBI Taxonomy" id="47229"/>
    <lineage>
        <taxon>Bacteria</taxon>
        <taxon>Pseudomonadati</taxon>
        <taxon>Pseudomonadota</taxon>
        <taxon>Betaproteobacteria</taxon>
        <taxon>Burkholderiales</taxon>
        <taxon>Oxalobacteraceae</taxon>
        <taxon>Telluria group</taxon>
        <taxon>Massilia</taxon>
    </lineage>
</organism>
<dbReference type="InterPro" id="IPR003810">
    <property type="entry name" value="Mntp/YtaF"/>
</dbReference>
<keyword evidence="4 8" id="KW-1133">Transmembrane helix</keyword>
<keyword evidence="2 8" id="KW-1003">Cell membrane</keyword>
<keyword evidence="1 8" id="KW-0813">Transport</keyword>
<comment type="subcellular location">
    <subcellularLocation>
        <location evidence="8">Cell membrane</location>
        <topology evidence="8">Multi-pass membrane protein</topology>
    </subcellularLocation>
</comment>
<evidence type="ECO:0000256" key="8">
    <source>
        <dbReference type="HAMAP-Rule" id="MF_01521"/>
    </source>
</evidence>
<dbReference type="PANTHER" id="PTHR35529:SF1">
    <property type="entry name" value="MANGANESE EFFLUX PUMP MNTP-RELATED"/>
    <property type="match status" value="1"/>
</dbReference>
<dbReference type="RefSeq" id="WP_005668955.1">
    <property type="nucleotide sequence ID" value="NZ_CAUQYF010000024.1"/>
</dbReference>
<comment type="function">
    <text evidence="8">Probably functions as a manganese efflux pump.</text>
</comment>
<sequence length="185" mass="19336">MTLAAIIILALAMSTDAFAVAIAMGSRRAHVLFKDALKVGLLFGIIEGVTPLVGWAMGSIAASYVESWDHWIAFVLLGGLGIRMIVEGCGEPDTEADDPARPFWLLALTGFATSIDAMVVGVSLAFADTGILWPALAIGLATLTMVTLGLLIGRRIGAVVGKRAEIFGGLVLIAVGSVTLYEHLQ</sequence>
<comment type="similarity">
    <text evidence="8">Belongs to the MntP (TC 9.B.29) family.</text>
</comment>
<gene>
    <name evidence="8" type="primary">mntP</name>
    <name evidence="9" type="ORF">LO55_57</name>
</gene>
<name>A0A1S2NFD5_9BURK</name>
<evidence type="ECO:0000256" key="2">
    <source>
        <dbReference type="ARBA" id="ARBA00022475"/>
    </source>
</evidence>
<dbReference type="InterPro" id="IPR022929">
    <property type="entry name" value="Put_MntP"/>
</dbReference>
<evidence type="ECO:0000256" key="5">
    <source>
        <dbReference type="ARBA" id="ARBA00023065"/>
    </source>
</evidence>
<feature type="transmembrane region" description="Helical" evidence="8">
    <location>
        <begin position="164"/>
        <end position="181"/>
    </location>
</feature>
<keyword evidence="7 8" id="KW-0464">Manganese</keyword>
<evidence type="ECO:0000256" key="1">
    <source>
        <dbReference type="ARBA" id="ARBA00022448"/>
    </source>
</evidence>
<feature type="transmembrane region" description="Helical" evidence="8">
    <location>
        <begin position="71"/>
        <end position="90"/>
    </location>
</feature>
<keyword evidence="5 8" id="KW-0406">Ion transport</keyword>
<dbReference type="Proteomes" id="UP000180246">
    <property type="component" value="Unassembled WGS sequence"/>
</dbReference>
<protein>
    <recommendedName>
        <fullName evidence="8">Putative manganese efflux pump MntP</fullName>
    </recommendedName>
</protein>
<dbReference type="GO" id="GO:0005886">
    <property type="term" value="C:plasma membrane"/>
    <property type="evidence" value="ECO:0007669"/>
    <property type="project" value="UniProtKB-SubCell"/>
</dbReference>
<feature type="transmembrane region" description="Helical" evidence="8">
    <location>
        <begin position="131"/>
        <end position="152"/>
    </location>
</feature>
<accession>A0A1S2NFD5</accession>
<dbReference type="GO" id="GO:0005384">
    <property type="term" value="F:manganese ion transmembrane transporter activity"/>
    <property type="evidence" value="ECO:0007669"/>
    <property type="project" value="UniProtKB-UniRule"/>
</dbReference>
<evidence type="ECO:0000313" key="9">
    <source>
        <dbReference type="EMBL" id="OIJ43404.1"/>
    </source>
</evidence>
<evidence type="ECO:0000256" key="7">
    <source>
        <dbReference type="ARBA" id="ARBA00023211"/>
    </source>
</evidence>
<evidence type="ECO:0000256" key="6">
    <source>
        <dbReference type="ARBA" id="ARBA00023136"/>
    </source>
</evidence>
<comment type="caution">
    <text evidence="9">The sequence shown here is derived from an EMBL/GenBank/DDBJ whole genome shotgun (WGS) entry which is preliminary data.</text>
</comment>
<dbReference type="EMBL" id="JRYB01000001">
    <property type="protein sequence ID" value="OIJ43404.1"/>
    <property type="molecule type" value="Genomic_DNA"/>
</dbReference>
<feature type="transmembrane region" description="Helical" evidence="8">
    <location>
        <begin position="102"/>
        <end position="125"/>
    </location>
</feature>
<feature type="transmembrane region" description="Helical" evidence="8">
    <location>
        <begin position="36"/>
        <end position="65"/>
    </location>
</feature>
<keyword evidence="3 8" id="KW-0812">Transmembrane</keyword>
<evidence type="ECO:0000256" key="4">
    <source>
        <dbReference type="ARBA" id="ARBA00022989"/>
    </source>
</evidence>
<reference evidence="9 10" key="1">
    <citation type="submission" date="2014-10" db="EMBL/GenBank/DDBJ databases">
        <authorList>
            <person name="Seo M.-J."/>
            <person name="Seok Y.J."/>
            <person name="Cha I.-T."/>
        </authorList>
    </citation>
    <scope>NUCLEOTIDE SEQUENCE [LARGE SCALE GENOMIC DNA]</scope>
    <source>
        <strain evidence="9 10">NEU</strain>
    </source>
</reference>
<dbReference type="PANTHER" id="PTHR35529">
    <property type="entry name" value="MANGANESE EFFLUX PUMP MNTP-RELATED"/>
    <property type="match status" value="1"/>
</dbReference>